<protein>
    <recommendedName>
        <fullName evidence="3">IS630 family transposase</fullName>
    </recommendedName>
</protein>
<dbReference type="EMBL" id="FNNH01000043">
    <property type="protein sequence ID" value="SDW97025.1"/>
    <property type="molecule type" value="Genomic_DNA"/>
</dbReference>
<reference evidence="1 2" key="1">
    <citation type="submission" date="2016-10" db="EMBL/GenBank/DDBJ databases">
        <authorList>
            <person name="de Groot N.N."/>
        </authorList>
    </citation>
    <scope>NUCLEOTIDE SEQUENCE [LARGE SCALE GENOMIC DNA]</scope>
    <source>
        <strain evidence="1 2">Nm110</strain>
    </source>
</reference>
<accession>A0A1H2XWA4</accession>
<evidence type="ECO:0000313" key="2">
    <source>
        <dbReference type="Proteomes" id="UP000183454"/>
    </source>
</evidence>
<name>A0A1H2XWA4_9PROT</name>
<evidence type="ECO:0000313" key="1">
    <source>
        <dbReference type="EMBL" id="SDW97025.1"/>
    </source>
</evidence>
<dbReference type="AlphaFoldDB" id="A0A1H2XWA4"/>
<sequence length="48" mass="5672">VFSKMARTFLRHIRVASKDELKDRIMKGIAEMNAAPVIYRWRNFDFAA</sequence>
<gene>
    <name evidence="1" type="ORF">SAMN05421882_104325</name>
</gene>
<evidence type="ECO:0008006" key="3">
    <source>
        <dbReference type="Google" id="ProtNLM"/>
    </source>
</evidence>
<feature type="non-terminal residue" evidence="1">
    <location>
        <position position="1"/>
    </location>
</feature>
<dbReference type="Proteomes" id="UP000183454">
    <property type="component" value="Unassembled WGS sequence"/>
</dbReference>
<proteinExistence type="predicted"/>
<organism evidence="1 2">
    <name type="scientific">Nitrosomonas communis</name>
    <dbReference type="NCBI Taxonomy" id="44574"/>
    <lineage>
        <taxon>Bacteria</taxon>
        <taxon>Pseudomonadati</taxon>
        <taxon>Pseudomonadota</taxon>
        <taxon>Betaproteobacteria</taxon>
        <taxon>Nitrosomonadales</taxon>
        <taxon>Nitrosomonadaceae</taxon>
        <taxon>Nitrosomonas</taxon>
    </lineage>
</organism>